<name>A0A486VM05_KLEPN</name>
<gene>
    <name evidence="1" type="ORF">SAMEA4873560_04734</name>
</gene>
<accession>A0A486VM05</accession>
<dbReference type="EMBL" id="CAAHDF010000015">
    <property type="protein sequence ID" value="VGM51276.1"/>
    <property type="molecule type" value="Genomic_DNA"/>
</dbReference>
<protein>
    <submittedName>
        <fullName evidence="1">Uncharacterized protein</fullName>
    </submittedName>
</protein>
<reference evidence="1" key="1">
    <citation type="submission" date="2019-03" db="EMBL/GenBank/DDBJ databases">
        <authorList>
            <consortium name="Pathogen Informatics"/>
        </authorList>
    </citation>
    <scope>NUCLEOTIDE SEQUENCE</scope>
    <source>
        <strain evidence="1">5012STDY7626359</strain>
    </source>
</reference>
<organism evidence="1">
    <name type="scientific">Klebsiella pneumoniae</name>
    <dbReference type="NCBI Taxonomy" id="573"/>
    <lineage>
        <taxon>Bacteria</taxon>
        <taxon>Pseudomonadati</taxon>
        <taxon>Pseudomonadota</taxon>
        <taxon>Gammaproteobacteria</taxon>
        <taxon>Enterobacterales</taxon>
        <taxon>Enterobacteriaceae</taxon>
        <taxon>Klebsiella/Raoultella group</taxon>
        <taxon>Klebsiella</taxon>
        <taxon>Klebsiella pneumoniae complex</taxon>
    </lineage>
</organism>
<dbReference type="AlphaFoldDB" id="A0A486VM05"/>
<evidence type="ECO:0000313" key="1">
    <source>
        <dbReference type="EMBL" id="VGM51276.1"/>
    </source>
</evidence>
<proteinExistence type="predicted"/>
<sequence length="59" mass="6923">MPSEYTLLIYEGKVVLFNWFFLKLTTVLDAVSTYQVRVRFHVQLESLTKIAIKLVKFKG</sequence>